<dbReference type="PANTHER" id="PTHR35179:SF1">
    <property type="entry name" value="INTEGRAL MEMBRANE PROTEIN"/>
    <property type="match status" value="1"/>
</dbReference>
<evidence type="ECO:0000256" key="1">
    <source>
        <dbReference type="SAM" id="Phobius"/>
    </source>
</evidence>
<comment type="caution">
    <text evidence="2">The sequence shown here is derived from an EMBL/GenBank/DDBJ whole genome shotgun (WGS) entry which is preliminary data.</text>
</comment>
<feature type="transmembrane region" description="Helical" evidence="1">
    <location>
        <begin position="62"/>
        <end position="82"/>
    </location>
</feature>
<dbReference type="Proteomes" id="UP001408356">
    <property type="component" value="Unassembled WGS sequence"/>
</dbReference>
<feature type="transmembrane region" description="Helical" evidence="1">
    <location>
        <begin position="128"/>
        <end position="150"/>
    </location>
</feature>
<reference evidence="2 3" key="1">
    <citation type="journal article" date="2024" name="J. Plant Pathol.">
        <title>Sequence and assembly of the genome of Seiridium unicorne, isolate CBS 538.82, causal agent of cypress canker disease.</title>
        <authorList>
            <person name="Scali E."/>
            <person name="Rocca G.D."/>
            <person name="Danti R."/>
            <person name="Garbelotto M."/>
            <person name="Barberini S."/>
            <person name="Baroncelli R."/>
            <person name="Emiliani G."/>
        </authorList>
    </citation>
    <scope>NUCLEOTIDE SEQUENCE [LARGE SCALE GENOMIC DNA]</scope>
    <source>
        <strain evidence="2 3">BM-138-508</strain>
    </source>
</reference>
<evidence type="ECO:0000313" key="3">
    <source>
        <dbReference type="Proteomes" id="UP001408356"/>
    </source>
</evidence>
<name>A0ABR2UQC4_9PEZI</name>
<dbReference type="PANTHER" id="PTHR35179">
    <property type="entry name" value="PROTEIN CBG02620"/>
    <property type="match status" value="1"/>
</dbReference>
<evidence type="ECO:0000313" key="2">
    <source>
        <dbReference type="EMBL" id="KAK9416839.1"/>
    </source>
</evidence>
<keyword evidence="1" id="KW-0472">Membrane</keyword>
<feature type="transmembrane region" description="Helical" evidence="1">
    <location>
        <begin position="170"/>
        <end position="188"/>
    </location>
</feature>
<gene>
    <name evidence="2" type="ORF">SUNI508_09311</name>
</gene>
<proteinExistence type="predicted"/>
<dbReference type="EMBL" id="JARVKF010000403">
    <property type="protein sequence ID" value="KAK9416839.1"/>
    <property type="molecule type" value="Genomic_DNA"/>
</dbReference>
<feature type="transmembrane region" description="Helical" evidence="1">
    <location>
        <begin position="20"/>
        <end position="41"/>
    </location>
</feature>
<feature type="transmembrane region" description="Helical" evidence="1">
    <location>
        <begin position="88"/>
        <end position="108"/>
    </location>
</feature>
<keyword evidence="1" id="KW-0812">Transmembrane</keyword>
<keyword evidence="1" id="KW-1133">Transmembrane helix</keyword>
<protein>
    <submittedName>
        <fullName evidence="2">Uncharacterized protein</fullName>
    </submittedName>
</protein>
<accession>A0ABR2UQC4</accession>
<keyword evidence="3" id="KW-1185">Reference proteome</keyword>
<feature type="transmembrane region" description="Helical" evidence="1">
    <location>
        <begin position="208"/>
        <end position="234"/>
    </location>
</feature>
<organism evidence="2 3">
    <name type="scientific">Seiridium unicorne</name>
    <dbReference type="NCBI Taxonomy" id="138068"/>
    <lineage>
        <taxon>Eukaryota</taxon>
        <taxon>Fungi</taxon>
        <taxon>Dikarya</taxon>
        <taxon>Ascomycota</taxon>
        <taxon>Pezizomycotina</taxon>
        <taxon>Sordariomycetes</taxon>
        <taxon>Xylariomycetidae</taxon>
        <taxon>Amphisphaeriales</taxon>
        <taxon>Sporocadaceae</taxon>
        <taxon>Seiridium</taxon>
    </lineage>
</organism>
<sequence>MDNRGLLVPPWYHSVSPNDINMNICSIIWGFSLCCAVFTGTKATGQSWAAHKKGKLLTAYPIMVWAEWISSVTISVLSWVFLKGITPPSFWIFFFILCFWVVQMHCILQIIINRVSLVMVNKVLARNLRLGVFLIVLLINISVFCIWLPARLQISETYMRVNDIWDRTEKAIFAVVDAGLNCYFMWTVRTNLISAGLVKYQPLFRFNLMMVCISVALDVVLIGSMSIGTGVIYIQFHPLVYLIKLHIELNMAELIAKVVRASNPINTAPGSGSTSYMQPSVNRNSHASAAIIPTHSSGYTSTQLSKEIDIGEQAMKRCSGADYHMAIRPNLSLHNTGDTILDELHSEPNQTAHTNDTQKKLSV</sequence>